<dbReference type="KEGG" id="blac:94349816"/>
<dbReference type="Proteomes" id="UP000294530">
    <property type="component" value="Unassembled WGS sequence"/>
</dbReference>
<organism evidence="1 2">
    <name type="scientific">Bremia lactucae</name>
    <name type="common">Lettuce downy mildew</name>
    <dbReference type="NCBI Taxonomy" id="4779"/>
    <lineage>
        <taxon>Eukaryota</taxon>
        <taxon>Sar</taxon>
        <taxon>Stramenopiles</taxon>
        <taxon>Oomycota</taxon>
        <taxon>Peronosporomycetes</taxon>
        <taxon>Peronosporales</taxon>
        <taxon>Peronosporaceae</taxon>
        <taxon>Bremia</taxon>
    </lineage>
</organism>
<dbReference type="EMBL" id="SHOA02000202">
    <property type="protein sequence ID" value="TDH66601.1"/>
    <property type="molecule type" value="Genomic_DNA"/>
</dbReference>
<dbReference type="SUPFAM" id="SSF64268">
    <property type="entry name" value="PX domain"/>
    <property type="match status" value="1"/>
</dbReference>
<name>A0A976ICG0_BRELC</name>
<proteinExistence type="predicted"/>
<protein>
    <recommendedName>
        <fullName evidence="3">PX domain-containing protein</fullName>
    </recommendedName>
</protein>
<dbReference type="GeneID" id="94349816"/>
<accession>A0A976ICG0</accession>
<keyword evidence="2" id="KW-1185">Reference proteome</keyword>
<comment type="caution">
    <text evidence="1">The sequence shown here is derived from an EMBL/GenBank/DDBJ whole genome shotgun (WGS) entry which is preliminary data.</text>
</comment>
<dbReference type="InterPro" id="IPR036871">
    <property type="entry name" value="PX_dom_sf"/>
</dbReference>
<dbReference type="RefSeq" id="XP_067816100.1">
    <property type="nucleotide sequence ID" value="XM_067964145.1"/>
</dbReference>
<gene>
    <name evidence="1" type="ORF">CCR75_006073</name>
</gene>
<reference evidence="1 2" key="1">
    <citation type="journal article" date="2021" name="Genome Biol.">
        <title>AFLAP: assembly-free linkage analysis pipeline using k-mers from genome sequencing data.</title>
        <authorList>
            <person name="Fletcher K."/>
            <person name="Zhang L."/>
            <person name="Gil J."/>
            <person name="Han R."/>
            <person name="Cavanaugh K."/>
            <person name="Michelmore R."/>
        </authorList>
    </citation>
    <scope>NUCLEOTIDE SEQUENCE [LARGE SCALE GENOMIC DNA]</scope>
    <source>
        <strain evidence="1 2">SF5</strain>
    </source>
</reference>
<dbReference type="OrthoDB" id="10254720at2759"/>
<evidence type="ECO:0008006" key="3">
    <source>
        <dbReference type="Google" id="ProtNLM"/>
    </source>
</evidence>
<dbReference type="Gene3D" id="3.30.1520.10">
    <property type="entry name" value="Phox-like domain"/>
    <property type="match status" value="1"/>
</dbReference>
<sequence>MYSVFVRNVTTGGKCVVRKRNSDFFKLRKELMELDMSSRLLRSSRSAVVNERMDSLGLFLRHMLLCLMVRSFEN</sequence>
<evidence type="ECO:0000313" key="2">
    <source>
        <dbReference type="Proteomes" id="UP000294530"/>
    </source>
</evidence>
<dbReference type="AlphaFoldDB" id="A0A976ICG0"/>
<evidence type="ECO:0000313" key="1">
    <source>
        <dbReference type="EMBL" id="TDH66601.1"/>
    </source>
</evidence>
<dbReference type="GO" id="GO:0035091">
    <property type="term" value="F:phosphatidylinositol binding"/>
    <property type="evidence" value="ECO:0007669"/>
    <property type="project" value="InterPro"/>
</dbReference>